<dbReference type="InterPro" id="IPR007219">
    <property type="entry name" value="XnlR_reg_dom"/>
</dbReference>
<reference evidence="5 6" key="1">
    <citation type="submission" date="2018-05" db="EMBL/GenBank/DDBJ databases">
        <title>Genome sequencing and assembly of the regulated plant pathogen Lachnellula willkommii and related sister species for the development of diagnostic species identification markers.</title>
        <authorList>
            <person name="Giroux E."/>
            <person name="Bilodeau G."/>
        </authorList>
    </citation>
    <scope>NUCLEOTIDE SEQUENCE [LARGE SCALE GENOMIC DNA]</scope>
    <source>
        <strain evidence="5 6">CBS 160.35</strain>
    </source>
</reference>
<name>A0A8H8RU58_9HELO</name>
<dbReference type="GO" id="GO:0008270">
    <property type="term" value="F:zinc ion binding"/>
    <property type="evidence" value="ECO:0007669"/>
    <property type="project" value="InterPro"/>
</dbReference>
<feature type="transmembrane region" description="Helical" evidence="3">
    <location>
        <begin position="414"/>
        <end position="436"/>
    </location>
</feature>
<organism evidence="5 6">
    <name type="scientific">Lachnellula occidentalis</name>
    <dbReference type="NCBI Taxonomy" id="215460"/>
    <lineage>
        <taxon>Eukaryota</taxon>
        <taxon>Fungi</taxon>
        <taxon>Dikarya</taxon>
        <taxon>Ascomycota</taxon>
        <taxon>Pezizomycotina</taxon>
        <taxon>Leotiomycetes</taxon>
        <taxon>Helotiales</taxon>
        <taxon>Lachnaceae</taxon>
        <taxon>Lachnellula</taxon>
    </lineage>
</organism>
<accession>A0A8H8RU58</accession>
<dbReference type="Pfam" id="PF04082">
    <property type="entry name" value="Fungal_trans"/>
    <property type="match status" value="1"/>
</dbReference>
<dbReference type="CDD" id="cd12148">
    <property type="entry name" value="fungal_TF_MHR"/>
    <property type="match status" value="1"/>
</dbReference>
<proteinExistence type="predicted"/>
<dbReference type="GO" id="GO:0003677">
    <property type="term" value="F:DNA binding"/>
    <property type="evidence" value="ECO:0007669"/>
    <property type="project" value="InterPro"/>
</dbReference>
<protein>
    <submittedName>
        <fullName evidence="5">Putative transcription factor</fullName>
    </submittedName>
</protein>
<dbReference type="AlphaFoldDB" id="A0A8H8RU58"/>
<comment type="caution">
    <text evidence="5">The sequence shown here is derived from an EMBL/GenBank/DDBJ whole genome shotgun (WGS) entry which is preliminary data.</text>
</comment>
<evidence type="ECO:0000256" key="2">
    <source>
        <dbReference type="ARBA" id="ARBA00023242"/>
    </source>
</evidence>
<evidence type="ECO:0000256" key="3">
    <source>
        <dbReference type="SAM" id="Phobius"/>
    </source>
</evidence>
<gene>
    <name evidence="5" type="primary">lepB_1</name>
    <name evidence="5" type="ORF">LOCC1_G007072</name>
</gene>
<dbReference type="EMBL" id="QGMI01000433">
    <property type="protein sequence ID" value="TVY40781.1"/>
    <property type="molecule type" value="Genomic_DNA"/>
</dbReference>
<dbReference type="PANTHER" id="PTHR31001">
    <property type="entry name" value="UNCHARACTERIZED TRANSCRIPTIONAL REGULATORY PROTEIN"/>
    <property type="match status" value="1"/>
</dbReference>
<keyword evidence="6" id="KW-1185">Reference proteome</keyword>
<evidence type="ECO:0000256" key="1">
    <source>
        <dbReference type="ARBA" id="ARBA00004123"/>
    </source>
</evidence>
<dbReference type="Proteomes" id="UP000443090">
    <property type="component" value="Unassembled WGS sequence"/>
</dbReference>
<dbReference type="OrthoDB" id="3014581at2759"/>
<dbReference type="PANTHER" id="PTHR31001:SF90">
    <property type="entry name" value="CENTROMERE DNA-BINDING PROTEIN COMPLEX CBF3 SUBUNIT B"/>
    <property type="match status" value="1"/>
</dbReference>
<evidence type="ECO:0000259" key="4">
    <source>
        <dbReference type="Pfam" id="PF04082"/>
    </source>
</evidence>
<keyword evidence="2" id="KW-0539">Nucleus</keyword>
<feature type="domain" description="Xylanolytic transcriptional activator regulatory" evidence="4">
    <location>
        <begin position="100"/>
        <end position="226"/>
    </location>
</feature>
<dbReference type="GO" id="GO:0006351">
    <property type="term" value="P:DNA-templated transcription"/>
    <property type="evidence" value="ECO:0007669"/>
    <property type="project" value="InterPro"/>
</dbReference>
<comment type="subcellular location">
    <subcellularLocation>
        <location evidence="1">Nucleus</location>
    </subcellularLocation>
</comment>
<keyword evidence="3" id="KW-0812">Transmembrane</keyword>
<evidence type="ECO:0000313" key="6">
    <source>
        <dbReference type="Proteomes" id="UP000443090"/>
    </source>
</evidence>
<keyword evidence="3" id="KW-0472">Membrane</keyword>
<dbReference type="InterPro" id="IPR050613">
    <property type="entry name" value="Sec_Metabolite_Reg"/>
</dbReference>
<evidence type="ECO:0000313" key="5">
    <source>
        <dbReference type="EMBL" id="TVY40781.1"/>
    </source>
</evidence>
<keyword evidence="3" id="KW-1133">Transmembrane helix</keyword>
<sequence>MMLLGLRVSTTCKTFRVCPLQQTIQGQQPYINQNPCPSSTHFEPLRCVWLPQFTDAKILVDKYIEDIDHVHHIAHSPSIPAVLDDVYECLNQGQVKPGNIMLLLGIFAAATQTWVQSDCRRGLFSTSAEANNQSLIWIKALEDVLDVYHRTSSVPIEGIQAISIASFVLLNMEGYTRRCKALFDMALNLSRDLGLHLLDHPSNAQSANSARTEIGRRVWWYLVATDWFAMRFNGGLQGYYHCHPRHMMVRKPLNVNDEDVIDGMSCIEQPLSHPTTMSFVLQRLHSSEISRRMVDRTPLMMGLAGGPSHDVVMDIDTEYQTFLNDTPPFFSMSVVDLTATYQLSPSRAANIAHQGYMLYSHIHAHRCTLHFPYFSRSFTDPTYASSRDICLRSARLVIQSESQLEKSGIAATRYSFLACLVAVFMASIVVLMDLCYNKAPCQQEKHRAELAEAIRILEQARHKSETAARFLDSLMHVLRKHKVLPPKRAGVGSEQLSGGPMAYSSMSGLPMSGASSSTLGTNEAGGINMADDAFANGEDLSSYFDELAQSFEQSVDVGSFDWNSIFSGLDTPVF</sequence>
<dbReference type="GO" id="GO:0005634">
    <property type="term" value="C:nucleus"/>
    <property type="evidence" value="ECO:0007669"/>
    <property type="project" value="UniProtKB-SubCell"/>
</dbReference>